<organism evidence="1 2">
    <name type="scientific">Draconibacterium halophilum</name>
    <dbReference type="NCBI Taxonomy" id="2706887"/>
    <lineage>
        <taxon>Bacteria</taxon>
        <taxon>Pseudomonadati</taxon>
        <taxon>Bacteroidota</taxon>
        <taxon>Bacteroidia</taxon>
        <taxon>Marinilabiliales</taxon>
        <taxon>Prolixibacteraceae</taxon>
        <taxon>Draconibacterium</taxon>
    </lineage>
</organism>
<dbReference type="Gene3D" id="3.10.450.50">
    <property type="match status" value="1"/>
</dbReference>
<evidence type="ECO:0000313" key="1">
    <source>
        <dbReference type="EMBL" id="QIA08145.1"/>
    </source>
</evidence>
<keyword evidence="2" id="KW-1185">Reference proteome</keyword>
<dbReference type="KEGG" id="drc:G0Q07_10635"/>
<dbReference type="RefSeq" id="WP_163346066.1">
    <property type="nucleotide sequence ID" value="NZ_CP048409.1"/>
</dbReference>
<dbReference type="AlphaFoldDB" id="A0A6C0REN4"/>
<reference evidence="1 2" key="1">
    <citation type="submission" date="2020-02" db="EMBL/GenBank/DDBJ databases">
        <title>Genome sequencing for Draconibacterium sp. strain M1.</title>
        <authorList>
            <person name="Park S.-J."/>
        </authorList>
    </citation>
    <scope>NUCLEOTIDE SEQUENCE [LARGE SCALE GENOMIC DNA]</scope>
    <source>
        <strain evidence="1 2">M1</strain>
    </source>
</reference>
<sequence length="53" mass="6055">MSNLDVLKEGYQLFADGNIEAVLELWDEKIVWHECPGFPFVEDEGIFVGGRQL</sequence>
<accession>A0A6C0REN4</accession>
<evidence type="ECO:0008006" key="3">
    <source>
        <dbReference type="Google" id="ProtNLM"/>
    </source>
</evidence>
<dbReference type="InterPro" id="IPR032710">
    <property type="entry name" value="NTF2-like_dom_sf"/>
</dbReference>
<gene>
    <name evidence="1" type="ORF">G0Q07_10635</name>
</gene>
<dbReference type="SUPFAM" id="SSF54427">
    <property type="entry name" value="NTF2-like"/>
    <property type="match status" value="1"/>
</dbReference>
<evidence type="ECO:0000313" key="2">
    <source>
        <dbReference type="Proteomes" id="UP000474630"/>
    </source>
</evidence>
<dbReference type="EMBL" id="CP048409">
    <property type="protein sequence ID" value="QIA08145.1"/>
    <property type="molecule type" value="Genomic_DNA"/>
</dbReference>
<protein>
    <recommendedName>
        <fullName evidence="3">SnoaL-like domain-containing protein</fullName>
    </recommendedName>
</protein>
<proteinExistence type="predicted"/>
<name>A0A6C0REN4_9BACT</name>
<dbReference type="Proteomes" id="UP000474630">
    <property type="component" value="Chromosome"/>
</dbReference>